<evidence type="ECO:0000313" key="2">
    <source>
        <dbReference type="EMBL" id="NKI32921.1"/>
    </source>
</evidence>
<dbReference type="InterPro" id="IPR011659">
    <property type="entry name" value="WD40"/>
</dbReference>
<dbReference type="InterPro" id="IPR011042">
    <property type="entry name" value="6-blade_b-propeller_TolB-like"/>
</dbReference>
<reference evidence="2 3" key="1">
    <citation type="submission" date="2020-04" db="EMBL/GenBank/DDBJ databases">
        <authorList>
            <person name="Yoon J."/>
        </authorList>
    </citation>
    <scope>NUCLEOTIDE SEQUENCE [LARGE SCALE GENOMIC DNA]</scope>
    <source>
        <strain evidence="2 3">DJ-13</strain>
    </source>
</reference>
<evidence type="ECO:0000256" key="1">
    <source>
        <dbReference type="SAM" id="SignalP"/>
    </source>
</evidence>
<gene>
    <name evidence="2" type="ORF">HCU67_13270</name>
</gene>
<dbReference type="EMBL" id="JAAWWL010000002">
    <property type="protein sequence ID" value="NKI32921.1"/>
    <property type="molecule type" value="Genomic_DNA"/>
</dbReference>
<sequence length="430" mass="48430">MSLKKTFIFILLLATGAVAAQKSKTEASNQSFDDYSFASAVDGYEELLKKGYDDAEIYRKLGDANFFNSNYVFAAKWYRGLSFAVKGELLDPETIFRYALSLKSLGRYEESDEQMLRLRDTLPNDLRVRKFLNQRDYLKVIKETSGRYQIEELDINSEGSEFAPCFHQEGIVFSSTRSLENENPKNIHGWTKMPFLDLFQSVKNEADSLLIKPLDSVFNSEVHESSITFSKDGNTAYFTRNNFKNGEFVRDSLGVSRLKIYKAIRKDGIWQKAEDLPFNDNGFSTANPVLSPDEKKLFFVSDMPGSFGRSDIFYVTINEDGTYGSPVNLGPEINTNGRETFPFLTESGHLYFASDGHPGLGGLDIYVSKQNGNGNYLVKNIGDPVNSSADDFALIFSEVTKKGYFSSNREGGEGSDDIYMFTELKPLTIN</sequence>
<comment type="caution">
    <text evidence="2">The sequence shown here is derived from an EMBL/GenBank/DDBJ whole genome shotgun (WGS) entry which is preliminary data.</text>
</comment>
<protein>
    <recommendedName>
        <fullName evidence="4">Flagellar motor protein MotB</fullName>
    </recommendedName>
</protein>
<accession>A0ABX1GV46</accession>
<dbReference type="Gene3D" id="2.120.10.30">
    <property type="entry name" value="TolB, C-terminal domain"/>
    <property type="match status" value="1"/>
</dbReference>
<proteinExistence type="predicted"/>
<dbReference type="InterPro" id="IPR011990">
    <property type="entry name" value="TPR-like_helical_dom_sf"/>
</dbReference>
<organism evidence="2 3">
    <name type="scientific">Croceivirga thetidis</name>
    <dbReference type="NCBI Taxonomy" id="2721623"/>
    <lineage>
        <taxon>Bacteria</taxon>
        <taxon>Pseudomonadati</taxon>
        <taxon>Bacteroidota</taxon>
        <taxon>Flavobacteriia</taxon>
        <taxon>Flavobacteriales</taxon>
        <taxon>Flavobacteriaceae</taxon>
        <taxon>Croceivirga</taxon>
    </lineage>
</organism>
<dbReference type="Gene3D" id="1.25.40.10">
    <property type="entry name" value="Tetratricopeptide repeat domain"/>
    <property type="match status" value="1"/>
</dbReference>
<dbReference type="Proteomes" id="UP000718451">
    <property type="component" value="Unassembled WGS sequence"/>
</dbReference>
<feature type="chain" id="PRO_5046954363" description="Flagellar motor protein MotB" evidence="1">
    <location>
        <begin position="20"/>
        <end position="430"/>
    </location>
</feature>
<keyword evidence="3" id="KW-1185">Reference proteome</keyword>
<feature type="signal peptide" evidence="1">
    <location>
        <begin position="1"/>
        <end position="19"/>
    </location>
</feature>
<evidence type="ECO:0008006" key="4">
    <source>
        <dbReference type="Google" id="ProtNLM"/>
    </source>
</evidence>
<dbReference type="SUPFAM" id="SSF48452">
    <property type="entry name" value="TPR-like"/>
    <property type="match status" value="1"/>
</dbReference>
<dbReference type="Pfam" id="PF07676">
    <property type="entry name" value="PD40"/>
    <property type="match status" value="3"/>
</dbReference>
<dbReference type="SUPFAM" id="SSF82171">
    <property type="entry name" value="DPP6 N-terminal domain-like"/>
    <property type="match status" value="1"/>
</dbReference>
<dbReference type="RefSeq" id="WP_168553083.1">
    <property type="nucleotide sequence ID" value="NZ_JAAWWL010000002.1"/>
</dbReference>
<keyword evidence="1" id="KW-0732">Signal</keyword>
<name>A0ABX1GV46_9FLAO</name>
<evidence type="ECO:0000313" key="3">
    <source>
        <dbReference type="Proteomes" id="UP000718451"/>
    </source>
</evidence>